<gene>
    <name evidence="3" type="ORF">CJ305_07635</name>
</gene>
<accession>A0A2G1VST0</accession>
<dbReference type="PROSITE" id="PS51257">
    <property type="entry name" value="PROKAR_LIPOPROTEIN"/>
    <property type="match status" value="1"/>
</dbReference>
<dbReference type="InterPro" id="IPR016883">
    <property type="entry name" value="UCP028431"/>
</dbReference>
<feature type="region of interest" description="Disordered" evidence="1">
    <location>
        <begin position="18"/>
        <end position="47"/>
    </location>
</feature>
<dbReference type="InterPro" id="IPR019282">
    <property type="entry name" value="Glycoamylase-like_cons_dom"/>
</dbReference>
<dbReference type="Pfam" id="PF10091">
    <property type="entry name" value="Glycoamylase"/>
    <property type="match status" value="1"/>
</dbReference>
<comment type="caution">
    <text evidence="3">The sequence shown here is derived from an EMBL/GenBank/DDBJ whole genome shotgun (WGS) entry which is preliminary data.</text>
</comment>
<dbReference type="Proteomes" id="UP000229433">
    <property type="component" value="Unassembled WGS sequence"/>
</dbReference>
<dbReference type="PIRSF" id="PIRSF028431">
    <property type="entry name" value="UCP028431"/>
    <property type="match status" value="1"/>
</dbReference>
<keyword evidence="4" id="KW-1185">Reference proteome</keyword>
<reference evidence="3 4" key="1">
    <citation type="submission" date="2017-08" db="EMBL/GenBank/DDBJ databases">
        <title>The whole genome shortgun sequences of strain Leeuwenhoekiella nanhaiensis G18 from the South China Sea.</title>
        <authorList>
            <person name="Liu Q."/>
        </authorList>
    </citation>
    <scope>NUCLEOTIDE SEQUENCE [LARGE SCALE GENOMIC DNA]</scope>
    <source>
        <strain evidence="3 4">G18</strain>
    </source>
</reference>
<organism evidence="3 4">
    <name type="scientific">Leeuwenhoekiella nanhaiensis</name>
    <dbReference type="NCBI Taxonomy" id="1655491"/>
    <lineage>
        <taxon>Bacteria</taxon>
        <taxon>Pseudomonadati</taxon>
        <taxon>Bacteroidota</taxon>
        <taxon>Flavobacteriia</taxon>
        <taxon>Flavobacteriales</taxon>
        <taxon>Flavobacteriaceae</taxon>
        <taxon>Leeuwenhoekiella</taxon>
    </lineage>
</organism>
<dbReference type="AlphaFoldDB" id="A0A2G1VST0"/>
<protein>
    <submittedName>
        <fullName evidence="3">Beta-glucosidase</fullName>
    </submittedName>
</protein>
<dbReference type="RefSeq" id="WP_099645674.1">
    <property type="nucleotide sequence ID" value="NZ_KZ319289.1"/>
</dbReference>
<evidence type="ECO:0000313" key="3">
    <source>
        <dbReference type="EMBL" id="PHQ29832.1"/>
    </source>
</evidence>
<evidence type="ECO:0000259" key="2">
    <source>
        <dbReference type="Pfam" id="PF10091"/>
    </source>
</evidence>
<proteinExistence type="predicted"/>
<evidence type="ECO:0000313" key="4">
    <source>
        <dbReference type="Proteomes" id="UP000229433"/>
    </source>
</evidence>
<dbReference type="Gene3D" id="1.50.10.140">
    <property type="match status" value="1"/>
</dbReference>
<name>A0A2G1VST0_9FLAO</name>
<feature type="domain" description="Glycoamylase-like" evidence="2">
    <location>
        <begin position="227"/>
        <end position="448"/>
    </location>
</feature>
<evidence type="ECO:0000256" key="1">
    <source>
        <dbReference type="SAM" id="MobiDB-lite"/>
    </source>
</evidence>
<dbReference type="OrthoDB" id="5937621at2"/>
<dbReference type="EMBL" id="NQXA01000003">
    <property type="protein sequence ID" value="PHQ29832.1"/>
    <property type="molecule type" value="Genomic_DNA"/>
</dbReference>
<sequence>MIRHVILILSTVLVMSCSSDSPDPVTEPQEENPDGGNGGENPDSEPQLTDAELLDLTQSETFKYFWDYANTESGAAKERYIPANPTRDQQIVATGGTGFGLMGILVGIERNFVSRAEGFNRLSKIINFLETADRFHGAWPHWMNGATGDVIPFSTLDDGADLVETSFVAQGLITVGEYFKNGSAEEQALAQKAFKLIDGIEWNWFTKGENVLYWHWSPENEFAINLRLQGYNETLITYVMAAASKDYSIDPEVYNQGWAQNGGIKSSAVAYGYPLEVRHAGEEQTGGPLFWAHYSYLGLNPFGLSDAFVNYETATVNHALSNYAYCVENPKNWPGYASNLWGLTASYTINSDGSLGYTAHSPGNDTGVITPTAALSSFPYTPEKSMAALRRFYELKNILLGPAGFYDAFSPVQNYEVAEAYLAIDQGPILVMIENYRSGLLWKLFMQNERVQAGLDKLNITYTIPQ</sequence>